<dbReference type="InterPro" id="IPR002104">
    <property type="entry name" value="Integrase_catalytic"/>
</dbReference>
<dbReference type="PANTHER" id="PTHR30349">
    <property type="entry name" value="PHAGE INTEGRASE-RELATED"/>
    <property type="match status" value="1"/>
</dbReference>
<feature type="domain" description="Tyr recombinase" evidence="4">
    <location>
        <begin position="203"/>
        <end position="372"/>
    </location>
</feature>
<dbReference type="RefSeq" id="WP_369863513.1">
    <property type="nucleotide sequence ID" value="NZ_JBCLPP010000023.1"/>
</dbReference>
<evidence type="ECO:0000256" key="3">
    <source>
        <dbReference type="ARBA" id="ARBA00023172"/>
    </source>
</evidence>
<evidence type="ECO:0000256" key="2">
    <source>
        <dbReference type="ARBA" id="ARBA00023125"/>
    </source>
</evidence>
<dbReference type="PANTHER" id="PTHR30349:SF64">
    <property type="entry name" value="PROPHAGE INTEGRASE INTD-RELATED"/>
    <property type="match status" value="1"/>
</dbReference>
<dbReference type="InterPro" id="IPR011010">
    <property type="entry name" value="DNA_brk_join_enz"/>
</dbReference>
<evidence type="ECO:0000259" key="4">
    <source>
        <dbReference type="PROSITE" id="PS51898"/>
    </source>
</evidence>
<dbReference type="EMBL" id="JBCLPP010000023">
    <property type="protein sequence ID" value="MEY8245788.1"/>
    <property type="molecule type" value="Genomic_DNA"/>
</dbReference>
<gene>
    <name evidence="5" type="ORF">AAK873_09210</name>
</gene>
<name>A0ABV4CWM4_9BACT</name>
<dbReference type="SUPFAM" id="SSF56349">
    <property type="entry name" value="DNA breaking-rejoining enzymes"/>
    <property type="match status" value="1"/>
</dbReference>
<keyword evidence="3" id="KW-0233">DNA recombination</keyword>
<dbReference type="InterPro" id="IPR025269">
    <property type="entry name" value="SAM-like_dom"/>
</dbReference>
<dbReference type="Proteomes" id="UP001565200">
    <property type="component" value="Unassembled WGS sequence"/>
</dbReference>
<accession>A0ABV4CWM4</accession>
<evidence type="ECO:0000313" key="5">
    <source>
        <dbReference type="EMBL" id="MEY8245788.1"/>
    </source>
</evidence>
<dbReference type="InterPro" id="IPR010998">
    <property type="entry name" value="Integrase_recombinase_N"/>
</dbReference>
<comment type="similarity">
    <text evidence="1">Belongs to the 'phage' integrase family.</text>
</comment>
<protein>
    <submittedName>
        <fullName evidence="5">Tyrosine-type recombinase/integrase</fullName>
    </submittedName>
</protein>
<evidence type="ECO:0000313" key="6">
    <source>
        <dbReference type="Proteomes" id="UP001565200"/>
    </source>
</evidence>
<comment type="caution">
    <text evidence="5">The sequence shown here is derived from an EMBL/GenBank/DDBJ whole genome shotgun (WGS) entry which is preliminary data.</text>
</comment>
<dbReference type="Gene3D" id="1.10.150.130">
    <property type="match status" value="1"/>
</dbReference>
<dbReference type="PROSITE" id="PS51898">
    <property type="entry name" value="TYR_RECOMBINASE"/>
    <property type="match status" value="1"/>
</dbReference>
<organism evidence="5 6">
    <name type="scientific">Heminiphilus faecis</name>
    <dbReference type="NCBI Taxonomy" id="2601703"/>
    <lineage>
        <taxon>Bacteria</taxon>
        <taxon>Pseudomonadati</taxon>
        <taxon>Bacteroidota</taxon>
        <taxon>Bacteroidia</taxon>
        <taxon>Bacteroidales</taxon>
        <taxon>Muribaculaceae</taxon>
        <taxon>Heminiphilus</taxon>
    </lineage>
</organism>
<keyword evidence="6" id="KW-1185">Reference proteome</keyword>
<evidence type="ECO:0000256" key="1">
    <source>
        <dbReference type="ARBA" id="ARBA00008857"/>
    </source>
</evidence>
<proteinExistence type="inferred from homology"/>
<dbReference type="InterPro" id="IPR013762">
    <property type="entry name" value="Integrase-like_cat_sf"/>
</dbReference>
<keyword evidence="2" id="KW-0238">DNA-binding</keyword>
<sequence length="377" mass="43710">MGRLKKSKVDKSPFKLRQRQLADGRISLFIDHIHDGKHSYEFLKLYLQPETSEKIRRENNRTARLADDILKKRMEAYIEKEADKLSESSLTETPLSDFIDVLIAEKERKNHRTKQFVTVKGNLQMFRPDTRMCDIDKGYCIDYADWLKHTCISRLGKPLAPQTAFNYFWHLGIILSNALRMGYIRHNPWCRLDSGDKIREPERLHRFLTLDEVRILEETPCRHELVKRAFLFSCFCGLRISDVLNIRWSDICSNNGLTYASIIMKKTSRPISIPLTSKALHWLPEKNDDSPKIFGGLPSETQINKHLKKWVSEAGISGNIHYHVSRHTYGTMLMTAGVDLYTASKLMGHSDIRATQVYSQIIDKKKQEAVSLIDNVF</sequence>
<dbReference type="Pfam" id="PF13102">
    <property type="entry name" value="Phage_int_SAM_5"/>
    <property type="match status" value="1"/>
</dbReference>
<dbReference type="Pfam" id="PF00589">
    <property type="entry name" value="Phage_integrase"/>
    <property type="match status" value="1"/>
</dbReference>
<dbReference type="CDD" id="cd01185">
    <property type="entry name" value="INTN1_C_like"/>
    <property type="match status" value="1"/>
</dbReference>
<dbReference type="InterPro" id="IPR050090">
    <property type="entry name" value="Tyrosine_recombinase_XerCD"/>
</dbReference>
<dbReference type="InterPro" id="IPR035386">
    <property type="entry name" value="Arm-DNA-bind_5"/>
</dbReference>
<dbReference type="Gene3D" id="1.10.443.10">
    <property type="entry name" value="Intergrase catalytic core"/>
    <property type="match status" value="1"/>
</dbReference>
<reference evidence="5 6" key="1">
    <citation type="submission" date="2024-03" db="EMBL/GenBank/DDBJ databases">
        <title>Mouse gut bacterial collection (mGBC) of GemPharmatech.</title>
        <authorList>
            <person name="He Y."/>
            <person name="Dong L."/>
            <person name="Wu D."/>
            <person name="Gao X."/>
            <person name="Lin Z."/>
        </authorList>
    </citation>
    <scope>NUCLEOTIDE SEQUENCE [LARGE SCALE GENOMIC DNA]</scope>
    <source>
        <strain evidence="5 6">54-13</strain>
    </source>
</reference>
<dbReference type="Pfam" id="PF17293">
    <property type="entry name" value="Arm-DNA-bind_5"/>
    <property type="match status" value="1"/>
</dbReference>